<dbReference type="OrthoDB" id="118413at2"/>
<evidence type="ECO:0000259" key="2">
    <source>
        <dbReference type="Pfam" id="PF08327"/>
    </source>
</evidence>
<evidence type="ECO:0000256" key="1">
    <source>
        <dbReference type="ARBA" id="ARBA00006817"/>
    </source>
</evidence>
<dbReference type="EMBL" id="QRDZ01000040">
    <property type="protein sequence ID" value="RED56195.1"/>
    <property type="molecule type" value="Genomic_DNA"/>
</dbReference>
<comment type="caution">
    <text evidence="3">The sequence shown here is derived from an EMBL/GenBank/DDBJ whole genome shotgun (WGS) entry which is preliminary data.</text>
</comment>
<dbReference type="CDD" id="cd08894">
    <property type="entry name" value="SRPBCC_CalC_Aha1-like_1"/>
    <property type="match status" value="1"/>
</dbReference>
<protein>
    <submittedName>
        <fullName evidence="3">Uncharacterized protein YndB with AHSA1/START domain</fullName>
    </submittedName>
</protein>
<gene>
    <name evidence="3" type="ORF">DFP98_14035</name>
</gene>
<dbReference type="RefSeq" id="WP_116064996.1">
    <property type="nucleotide sequence ID" value="NZ_QRDZ01000040.1"/>
</dbReference>
<dbReference type="InterPro" id="IPR013538">
    <property type="entry name" value="ASHA1/2-like_C"/>
</dbReference>
<dbReference type="AlphaFoldDB" id="A0A3D9I3H5"/>
<reference evidence="3 4" key="1">
    <citation type="submission" date="2018-07" db="EMBL/GenBank/DDBJ databases">
        <title>Genomic Encyclopedia of Type Strains, Phase III (KMG-III): the genomes of soil and plant-associated and newly described type strains.</title>
        <authorList>
            <person name="Whitman W."/>
        </authorList>
    </citation>
    <scope>NUCLEOTIDE SEQUENCE [LARGE SCALE GENOMIC DNA]</scope>
    <source>
        <strain evidence="3 4">CECT 7287</strain>
    </source>
</reference>
<dbReference type="Gene3D" id="3.30.530.20">
    <property type="match status" value="1"/>
</dbReference>
<feature type="domain" description="Activator of Hsp90 ATPase homologue 1/2-like C-terminal" evidence="2">
    <location>
        <begin position="18"/>
        <end position="143"/>
    </location>
</feature>
<proteinExistence type="inferred from homology"/>
<evidence type="ECO:0000313" key="4">
    <source>
        <dbReference type="Proteomes" id="UP000256977"/>
    </source>
</evidence>
<name>A0A3D9I3H5_9BACL</name>
<sequence length="149" mass="17250">MTIGENENELVAAREYGCSRELVFRAWTTPELLARWWGPEGFNNTFHKCDVRPGGEWKFTMHGPDGTNYPNECVFVEIVQPERVVLDHLSGHEFRITATFEESNGRTVVTFRQRFKLKEDFEQAKPYCIDANEQNLDRLGTVLSELAHK</sequence>
<evidence type="ECO:0000313" key="3">
    <source>
        <dbReference type="EMBL" id="RED56195.1"/>
    </source>
</evidence>
<comment type="similarity">
    <text evidence="1">Belongs to the AHA1 family.</text>
</comment>
<dbReference type="Proteomes" id="UP000256977">
    <property type="component" value="Unassembled WGS sequence"/>
</dbReference>
<dbReference type="SUPFAM" id="SSF55961">
    <property type="entry name" value="Bet v1-like"/>
    <property type="match status" value="1"/>
</dbReference>
<dbReference type="Pfam" id="PF08327">
    <property type="entry name" value="AHSA1"/>
    <property type="match status" value="1"/>
</dbReference>
<accession>A0A3D9I3H5</accession>
<organism evidence="3 4">
    <name type="scientific">Cohnella phaseoli</name>
    <dbReference type="NCBI Taxonomy" id="456490"/>
    <lineage>
        <taxon>Bacteria</taxon>
        <taxon>Bacillati</taxon>
        <taxon>Bacillota</taxon>
        <taxon>Bacilli</taxon>
        <taxon>Bacillales</taxon>
        <taxon>Paenibacillaceae</taxon>
        <taxon>Cohnella</taxon>
    </lineage>
</organism>
<dbReference type="InterPro" id="IPR023393">
    <property type="entry name" value="START-like_dom_sf"/>
</dbReference>
<keyword evidence="4" id="KW-1185">Reference proteome</keyword>